<dbReference type="AlphaFoldDB" id="A0A369JMM6"/>
<dbReference type="OrthoDB" id="2836601at2759"/>
<sequence>MSLSTKQKAITYSDAVRAFNASDVQADLDDACRQLALSAVRLLDNFEYVAKQLHTIDLLGLTSPFKPQWISLRKDFRDLLWHFRSNAGIISGRLKMFCTVVLPLAARNSGGSRSHDEKIQVLRSYMSISADHAALTRNLVGNAIKFNHSLNAFHLDFSKFASQNAPSCQREMRALSQKLIDLENHIRQLYHANGKCTGLDVTHLAFSAFRLSGTSTRKTSRGRYSHQRLALNIPDLVSLGRLYEQLDLTRNEVAHAQYTAQVCHRKTDAITTAQTTMSTIVFDEMIAIESGLSLFLSIWSRLQCDCTDILQWLQNPRSHPEVPHAIISLLDGGHTLYATMADALDSCVMGIDPSHFTKP</sequence>
<accession>A0A369JMM6</accession>
<reference evidence="1" key="1">
    <citation type="submission" date="2018-04" db="EMBL/GenBank/DDBJ databases">
        <title>Whole genome sequencing of Hypsizygus marmoreus.</title>
        <authorList>
            <person name="Choi I.-G."/>
            <person name="Min B."/>
            <person name="Kim J.-G."/>
            <person name="Kim S."/>
            <person name="Oh Y.-L."/>
            <person name="Kong W.-S."/>
            <person name="Park H."/>
            <person name="Jeong J."/>
            <person name="Song E.-S."/>
        </authorList>
    </citation>
    <scope>NUCLEOTIDE SEQUENCE [LARGE SCALE GENOMIC DNA]</scope>
    <source>
        <strain evidence="1">51987-8</strain>
    </source>
</reference>
<evidence type="ECO:0000313" key="1">
    <source>
        <dbReference type="EMBL" id="RDB23491.1"/>
    </source>
</evidence>
<name>A0A369JMM6_HYPMA</name>
<dbReference type="InParanoid" id="A0A369JMM6"/>
<evidence type="ECO:0000313" key="2">
    <source>
        <dbReference type="Proteomes" id="UP000076154"/>
    </source>
</evidence>
<proteinExistence type="predicted"/>
<comment type="caution">
    <text evidence="1">The sequence shown here is derived from an EMBL/GenBank/DDBJ whole genome shotgun (WGS) entry which is preliminary data.</text>
</comment>
<keyword evidence="2" id="KW-1185">Reference proteome</keyword>
<dbReference type="Proteomes" id="UP000076154">
    <property type="component" value="Unassembled WGS sequence"/>
</dbReference>
<protein>
    <submittedName>
        <fullName evidence="1">Uncharacterized protein</fullName>
    </submittedName>
</protein>
<dbReference type="EMBL" id="LUEZ02000046">
    <property type="protein sequence ID" value="RDB23491.1"/>
    <property type="molecule type" value="Genomic_DNA"/>
</dbReference>
<gene>
    <name evidence="1" type="ORF">Hypma_009392</name>
</gene>
<organism evidence="1 2">
    <name type="scientific">Hypsizygus marmoreus</name>
    <name type="common">White beech mushroom</name>
    <name type="synonym">Agaricus marmoreus</name>
    <dbReference type="NCBI Taxonomy" id="39966"/>
    <lineage>
        <taxon>Eukaryota</taxon>
        <taxon>Fungi</taxon>
        <taxon>Dikarya</taxon>
        <taxon>Basidiomycota</taxon>
        <taxon>Agaricomycotina</taxon>
        <taxon>Agaricomycetes</taxon>
        <taxon>Agaricomycetidae</taxon>
        <taxon>Agaricales</taxon>
        <taxon>Tricholomatineae</taxon>
        <taxon>Lyophyllaceae</taxon>
        <taxon>Hypsizygus</taxon>
    </lineage>
</organism>